<feature type="active site" description="Proton donor" evidence="8">
    <location>
        <position position="37"/>
    </location>
</feature>
<dbReference type="PANTHER" id="PTHR21299:SF1">
    <property type="entry name" value="PANTOATE--BETA-ALANINE LIGASE"/>
    <property type="match status" value="1"/>
</dbReference>
<comment type="subcellular location">
    <subcellularLocation>
        <location evidence="8">Cytoplasm</location>
    </subcellularLocation>
</comment>
<feature type="binding site" evidence="8">
    <location>
        <position position="61"/>
    </location>
    <ligand>
        <name>(R)-pantoate</name>
        <dbReference type="ChEBI" id="CHEBI:15980"/>
    </ligand>
</feature>
<dbReference type="Proteomes" id="UP000049472">
    <property type="component" value="Unassembled WGS sequence"/>
</dbReference>
<name>A0A0M6WNL0_9FIRM</name>
<dbReference type="Gene3D" id="3.40.50.620">
    <property type="entry name" value="HUPs"/>
    <property type="match status" value="1"/>
</dbReference>
<dbReference type="FunFam" id="3.40.50.620:FF:000013">
    <property type="entry name" value="Pantothenate synthetase"/>
    <property type="match status" value="1"/>
</dbReference>
<dbReference type="InterPro" id="IPR042176">
    <property type="entry name" value="Pantoate_ligase_C"/>
</dbReference>
<dbReference type="CDD" id="cd00560">
    <property type="entry name" value="PanC"/>
    <property type="match status" value="1"/>
</dbReference>
<feature type="binding site" evidence="8">
    <location>
        <position position="61"/>
    </location>
    <ligand>
        <name>beta-alanine</name>
        <dbReference type="ChEBI" id="CHEBI:57966"/>
    </ligand>
</feature>
<keyword evidence="5 8" id="KW-0547">Nucleotide-binding</keyword>
<comment type="similarity">
    <text evidence="2 8">Belongs to the pantothenate synthetase family.</text>
</comment>
<dbReference type="PANTHER" id="PTHR21299">
    <property type="entry name" value="CYTIDYLATE KINASE/PANTOATE-BETA-ALANINE LIGASE"/>
    <property type="match status" value="1"/>
</dbReference>
<dbReference type="RefSeq" id="WP_055062049.1">
    <property type="nucleotide sequence ID" value="NZ_CVRQ01000022.1"/>
</dbReference>
<proteinExistence type="inferred from homology"/>
<dbReference type="GO" id="GO:0005829">
    <property type="term" value="C:cytosol"/>
    <property type="evidence" value="ECO:0007669"/>
    <property type="project" value="TreeGrafter"/>
</dbReference>
<comment type="pathway">
    <text evidence="1 8">Cofactor biosynthesis; (R)-pantothenate biosynthesis; (R)-pantothenate from (R)-pantoate and beta-alanine: step 1/1.</text>
</comment>
<feature type="binding site" evidence="8">
    <location>
        <begin position="30"/>
        <end position="37"/>
    </location>
    <ligand>
        <name>ATP</name>
        <dbReference type="ChEBI" id="CHEBI:30616"/>
    </ligand>
</feature>
<dbReference type="NCBIfam" id="TIGR00125">
    <property type="entry name" value="cyt_tran_rel"/>
    <property type="match status" value="1"/>
</dbReference>
<keyword evidence="10" id="KW-1185">Reference proteome</keyword>
<protein>
    <recommendedName>
        <fullName evidence="8">Pantothenate synthetase</fullName>
        <shortName evidence="8">PS</shortName>
        <ecNumber evidence="8">6.3.2.1</ecNumber>
    </recommendedName>
    <alternativeName>
        <fullName evidence="8">Pantoate--beta-alanine ligase</fullName>
    </alternativeName>
    <alternativeName>
        <fullName evidence="8">Pantoate-activating enzyme</fullName>
    </alternativeName>
</protein>
<evidence type="ECO:0000256" key="3">
    <source>
        <dbReference type="ARBA" id="ARBA00022598"/>
    </source>
</evidence>
<feature type="binding site" evidence="8">
    <location>
        <begin position="184"/>
        <end position="187"/>
    </location>
    <ligand>
        <name>ATP</name>
        <dbReference type="ChEBI" id="CHEBI:30616"/>
    </ligand>
</feature>
<dbReference type="GO" id="GO:0005524">
    <property type="term" value="F:ATP binding"/>
    <property type="evidence" value="ECO:0007669"/>
    <property type="project" value="UniProtKB-KW"/>
</dbReference>
<evidence type="ECO:0000256" key="2">
    <source>
        <dbReference type="ARBA" id="ARBA00009256"/>
    </source>
</evidence>
<comment type="subunit">
    <text evidence="8">Homodimer.</text>
</comment>
<comment type="catalytic activity">
    <reaction evidence="7 8">
        <text>(R)-pantoate + beta-alanine + ATP = (R)-pantothenate + AMP + diphosphate + H(+)</text>
        <dbReference type="Rhea" id="RHEA:10912"/>
        <dbReference type="ChEBI" id="CHEBI:15378"/>
        <dbReference type="ChEBI" id="CHEBI:15980"/>
        <dbReference type="ChEBI" id="CHEBI:29032"/>
        <dbReference type="ChEBI" id="CHEBI:30616"/>
        <dbReference type="ChEBI" id="CHEBI:33019"/>
        <dbReference type="ChEBI" id="CHEBI:57966"/>
        <dbReference type="ChEBI" id="CHEBI:456215"/>
        <dbReference type="EC" id="6.3.2.1"/>
    </reaction>
</comment>
<dbReference type="SUPFAM" id="SSF52374">
    <property type="entry name" value="Nucleotidylyl transferase"/>
    <property type="match status" value="1"/>
</dbReference>
<evidence type="ECO:0000256" key="4">
    <source>
        <dbReference type="ARBA" id="ARBA00022655"/>
    </source>
</evidence>
<dbReference type="UniPathway" id="UPA00028">
    <property type="reaction ID" value="UER00005"/>
</dbReference>
<feature type="binding site" evidence="8">
    <location>
        <position position="176"/>
    </location>
    <ligand>
        <name>ATP</name>
        <dbReference type="ChEBI" id="CHEBI:30616"/>
    </ligand>
</feature>
<dbReference type="Gene3D" id="3.30.1300.10">
    <property type="entry name" value="Pantoate-beta-alanine ligase, C-terminal domain"/>
    <property type="match status" value="1"/>
</dbReference>
<keyword evidence="3 8" id="KW-0436">Ligase</keyword>
<evidence type="ECO:0000256" key="1">
    <source>
        <dbReference type="ARBA" id="ARBA00004990"/>
    </source>
</evidence>
<evidence type="ECO:0000313" key="9">
    <source>
        <dbReference type="EMBL" id="CRL38920.1"/>
    </source>
</evidence>
<comment type="miscellaneous">
    <text evidence="8">The reaction proceeds by a bi uni uni bi ping pong mechanism.</text>
</comment>
<evidence type="ECO:0000256" key="5">
    <source>
        <dbReference type="ARBA" id="ARBA00022741"/>
    </source>
</evidence>
<keyword evidence="6 8" id="KW-0067">ATP-binding</keyword>
<dbReference type="EMBL" id="CVRQ01000022">
    <property type="protein sequence ID" value="CRL38920.1"/>
    <property type="molecule type" value="Genomic_DNA"/>
</dbReference>
<dbReference type="InterPro" id="IPR003721">
    <property type="entry name" value="Pantoate_ligase"/>
</dbReference>
<reference evidence="10" key="1">
    <citation type="submission" date="2015-05" db="EMBL/GenBank/DDBJ databases">
        <authorList>
            <consortium name="Pathogen Informatics"/>
        </authorList>
    </citation>
    <scope>NUCLEOTIDE SEQUENCE [LARGE SCALE GENOMIC DNA]</scope>
    <source>
        <strain evidence="10">T1-815</strain>
    </source>
</reference>
<dbReference type="GO" id="GO:0015940">
    <property type="term" value="P:pantothenate biosynthetic process"/>
    <property type="evidence" value="ECO:0007669"/>
    <property type="project" value="UniProtKB-UniRule"/>
</dbReference>
<evidence type="ECO:0000256" key="6">
    <source>
        <dbReference type="ARBA" id="ARBA00022840"/>
    </source>
</evidence>
<dbReference type="InterPro" id="IPR014729">
    <property type="entry name" value="Rossmann-like_a/b/a_fold"/>
</dbReference>
<dbReference type="NCBIfam" id="TIGR00018">
    <property type="entry name" value="panC"/>
    <property type="match status" value="1"/>
</dbReference>
<evidence type="ECO:0000313" key="10">
    <source>
        <dbReference type="Proteomes" id="UP000049472"/>
    </source>
</evidence>
<feature type="binding site" evidence="8">
    <location>
        <begin position="147"/>
        <end position="150"/>
    </location>
    <ligand>
        <name>ATP</name>
        <dbReference type="ChEBI" id="CHEBI:30616"/>
    </ligand>
</feature>
<dbReference type="FunFam" id="3.30.1300.10:FF:000001">
    <property type="entry name" value="Pantothenate synthetase"/>
    <property type="match status" value="1"/>
</dbReference>
<dbReference type="Pfam" id="PF02569">
    <property type="entry name" value="Pantoate_ligase"/>
    <property type="match status" value="1"/>
</dbReference>
<dbReference type="GO" id="GO:0004592">
    <property type="term" value="F:pantoate-beta-alanine ligase activity"/>
    <property type="evidence" value="ECO:0007669"/>
    <property type="project" value="UniProtKB-UniRule"/>
</dbReference>
<comment type="function">
    <text evidence="8">Catalyzes the condensation of pantoate with beta-alanine in an ATP-dependent reaction via a pantoyl-adenylate intermediate.</text>
</comment>
<dbReference type="AlphaFoldDB" id="A0A0M6WNL0"/>
<evidence type="ECO:0000256" key="8">
    <source>
        <dbReference type="HAMAP-Rule" id="MF_00158"/>
    </source>
</evidence>
<organism evidence="9 10">
    <name type="scientific">Agathobacter rectalis</name>
    <dbReference type="NCBI Taxonomy" id="39491"/>
    <lineage>
        <taxon>Bacteria</taxon>
        <taxon>Bacillati</taxon>
        <taxon>Bacillota</taxon>
        <taxon>Clostridia</taxon>
        <taxon>Lachnospirales</taxon>
        <taxon>Lachnospiraceae</taxon>
        <taxon>Agathobacter</taxon>
    </lineage>
</organism>
<feature type="binding site" evidence="8">
    <location>
        <position position="153"/>
    </location>
    <ligand>
        <name>(R)-pantoate</name>
        <dbReference type="ChEBI" id="CHEBI:15980"/>
    </ligand>
</feature>
<dbReference type="HAMAP" id="MF_00158">
    <property type="entry name" value="PanC"/>
    <property type="match status" value="1"/>
</dbReference>
<sequence length="279" mass="31196">MLIYGQIKQVREEVKAWKREGKSVGFVPTMGYLHEGHKSLIDAARRENDKVVVSIFVNPMQFGPTEDLDSYPRDLNRDAKLCEDAGVDIIFHPEAEEMYADGFCSYVDMNGLTTELCGKTRPIHFRGVQTVVLKLFHIVTPDRAYFGQKDAQQLAVIKRMVKDLNVDTEIIGCPIIREEDGLAKSSRNTYLSADERQAALVLSRSLKIGKQLVEAGEKSAKVVKDAITAEINKEPLAKIDYVDVVDFDTITPVDEIKGTTLVAIAVYIGKTRLIDNYIA</sequence>
<evidence type="ECO:0000256" key="7">
    <source>
        <dbReference type="ARBA" id="ARBA00048258"/>
    </source>
</evidence>
<keyword evidence="4 8" id="KW-0566">Pantothenate biosynthesis</keyword>
<dbReference type="InterPro" id="IPR004821">
    <property type="entry name" value="Cyt_trans-like"/>
</dbReference>
<accession>A0A0M6WNL0</accession>
<keyword evidence="8" id="KW-0963">Cytoplasm</keyword>
<dbReference type="EC" id="6.3.2.1" evidence="8"/>
<gene>
    <name evidence="8" type="primary">panC</name>
    <name evidence="9" type="ORF">T1815_19371</name>
</gene>